<dbReference type="InterPro" id="IPR036928">
    <property type="entry name" value="AS_sf"/>
</dbReference>
<dbReference type="AlphaFoldDB" id="A0A382NMZ5"/>
<sequence length="272" mass="28929">MAGVELCYLRSTDLAAKLRRREVSAVEVTEAHLRQIERVNPKVNAIVTLVPEQALEAARRADELLGRGETPGRLHGLPVAHKDLVETQGIRTTYGSPIYKDHVPNFDALIVERMKAAGAITLGKTNTPEFGAGSQTFNEVFGATCNPYNTSLTCGGSSGGAAVSLACRMLSLADGSDLGGSLRNPANYCNVVGFRPSVGRVPAWPSDAPWNSLSVEGPLARTVEDAALLLSVLAGPDARAPLANSEPGEVFTQKLDRDFRDTRVVRSSDFGG</sequence>
<organism evidence="2">
    <name type="scientific">marine metagenome</name>
    <dbReference type="NCBI Taxonomy" id="408172"/>
    <lineage>
        <taxon>unclassified sequences</taxon>
        <taxon>metagenomes</taxon>
        <taxon>ecological metagenomes</taxon>
    </lineage>
</organism>
<dbReference type="PANTHER" id="PTHR11895:SF76">
    <property type="entry name" value="INDOLEACETAMIDE HYDROLASE"/>
    <property type="match status" value="1"/>
</dbReference>
<dbReference type="EMBL" id="UINC01101306">
    <property type="protein sequence ID" value="SVC62010.1"/>
    <property type="molecule type" value="Genomic_DNA"/>
</dbReference>
<gene>
    <name evidence="2" type="ORF">METZ01_LOCUS314864</name>
</gene>
<dbReference type="PROSITE" id="PS00571">
    <property type="entry name" value="AMIDASES"/>
    <property type="match status" value="1"/>
</dbReference>
<accession>A0A382NMZ5</accession>
<reference evidence="2" key="1">
    <citation type="submission" date="2018-05" db="EMBL/GenBank/DDBJ databases">
        <authorList>
            <person name="Lanie J.A."/>
            <person name="Ng W.-L."/>
            <person name="Kazmierczak K.M."/>
            <person name="Andrzejewski T.M."/>
            <person name="Davidsen T.M."/>
            <person name="Wayne K.J."/>
            <person name="Tettelin H."/>
            <person name="Glass J.I."/>
            <person name="Rusch D."/>
            <person name="Podicherti R."/>
            <person name="Tsui H.-C.T."/>
            <person name="Winkler M.E."/>
        </authorList>
    </citation>
    <scope>NUCLEOTIDE SEQUENCE</scope>
</reference>
<dbReference type="InterPro" id="IPR000120">
    <property type="entry name" value="Amidase"/>
</dbReference>
<feature type="non-terminal residue" evidence="2">
    <location>
        <position position="272"/>
    </location>
</feature>
<dbReference type="Pfam" id="PF01425">
    <property type="entry name" value="Amidase"/>
    <property type="match status" value="1"/>
</dbReference>
<name>A0A382NMZ5_9ZZZZ</name>
<dbReference type="InterPro" id="IPR020556">
    <property type="entry name" value="Amidase_CS"/>
</dbReference>
<protein>
    <recommendedName>
        <fullName evidence="1">Amidase domain-containing protein</fullName>
    </recommendedName>
</protein>
<dbReference type="Gene3D" id="3.90.1300.10">
    <property type="entry name" value="Amidase signature (AS) domain"/>
    <property type="match status" value="1"/>
</dbReference>
<dbReference type="SUPFAM" id="SSF75304">
    <property type="entry name" value="Amidase signature (AS) enzymes"/>
    <property type="match status" value="1"/>
</dbReference>
<dbReference type="GO" id="GO:0003824">
    <property type="term" value="F:catalytic activity"/>
    <property type="evidence" value="ECO:0007669"/>
    <property type="project" value="InterPro"/>
</dbReference>
<evidence type="ECO:0000259" key="1">
    <source>
        <dbReference type="Pfam" id="PF01425"/>
    </source>
</evidence>
<proteinExistence type="predicted"/>
<dbReference type="InterPro" id="IPR023631">
    <property type="entry name" value="Amidase_dom"/>
</dbReference>
<dbReference type="PANTHER" id="PTHR11895">
    <property type="entry name" value="TRANSAMIDASE"/>
    <property type="match status" value="1"/>
</dbReference>
<feature type="domain" description="Amidase" evidence="1">
    <location>
        <begin position="27"/>
        <end position="261"/>
    </location>
</feature>
<evidence type="ECO:0000313" key="2">
    <source>
        <dbReference type="EMBL" id="SVC62010.1"/>
    </source>
</evidence>